<comment type="subcellular location">
    <subcellularLocation>
        <location evidence="1">Cell membrane</location>
        <topology evidence="1">Multi-pass membrane protein</topology>
    </subcellularLocation>
</comment>
<dbReference type="KEGG" id="tap:GZ22_11980"/>
<evidence type="ECO:0000256" key="1">
    <source>
        <dbReference type="ARBA" id="ARBA00004651"/>
    </source>
</evidence>
<dbReference type="RefSeq" id="WP_038562667.1">
    <property type="nucleotide sequence ID" value="NZ_CP008876.1"/>
</dbReference>
<feature type="region of interest" description="Disordered" evidence="6">
    <location>
        <begin position="64"/>
        <end position="88"/>
    </location>
</feature>
<evidence type="ECO:0000256" key="7">
    <source>
        <dbReference type="SAM" id="Phobius"/>
    </source>
</evidence>
<dbReference type="EMBL" id="CP008876">
    <property type="protein sequence ID" value="AIF67289.1"/>
    <property type="molecule type" value="Genomic_DNA"/>
</dbReference>
<dbReference type="PANTHER" id="PTHR30572:SF9">
    <property type="entry name" value="ABC TRANSPORTER PERMEASE PROTEIN"/>
    <property type="match status" value="1"/>
</dbReference>
<dbReference type="PANTHER" id="PTHR30572">
    <property type="entry name" value="MEMBRANE COMPONENT OF TRANSPORTER-RELATED"/>
    <property type="match status" value="1"/>
</dbReference>
<feature type="transmembrane region" description="Helical" evidence="7">
    <location>
        <begin position="365"/>
        <end position="387"/>
    </location>
</feature>
<feature type="domain" description="ABC3 transporter permease C-terminal" evidence="8">
    <location>
        <begin position="325"/>
        <end position="401"/>
    </location>
</feature>
<dbReference type="HOGENOM" id="CLU_039499_1_1_9"/>
<sequence length="495" mass="52411">MNFLKRAFWSMKAKKGKTLLQLVIFTVICVFVLSGLTIQSAAKASSELARQELGGSVTLQVDREAAMEKQQSEQSESDGPPQFTSTPISLDDAESIAALDHVKSYNYSVSASANAEDFDIIESSTSTDDSSDTESEQAPGGDQGRGGMVQADLTVNGTLTSDEAESFSDGEAEIVDGRGIEESDAGSNVAVIEQTLAEENDLEVGDTINISSASDEDTTQELEIVGIYETSSAGSDQAMNFSFLNPYNTIYVPYTAANTLKGEDYTDTVESVTYQMDDAENIDAFIAAAEKTDVDFDVYQLDANDDLYQQMVGPIENVASFAKNIVYLVTIAGAIILALIVMLSIRERKYEMGVLMAIGEKKWKLAGQFITEIVVIAIVAVGLSSIFGNPIANVLGNQLLDQQTTASAETTTTSMQQGPSGGGGGGPMGGGGPGQAVSDAFSQPSEAISSLNINVTWENILILGGIGLAVAIIAALIPSISILRLQPKNILTKQE</sequence>
<dbReference type="AlphaFoldDB" id="A0A075LLS1"/>
<dbReference type="InterPro" id="IPR003838">
    <property type="entry name" value="ABC3_permease_C"/>
</dbReference>
<proteinExistence type="predicted"/>
<evidence type="ECO:0000259" key="8">
    <source>
        <dbReference type="Pfam" id="PF02687"/>
    </source>
</evidence>
<dbReference type="InterPro" id="IPR025857">
    <property type="entry name" value="MacB_PCD"/>
</dbReference>
<evidence type="ECO:0000256" key="3">
    <source>
        <dbReference type="ARBA" id="ARBA00022692"/>
    </source>
</evidence>
<evidence type="ECO:0000256" key="6">
    <source>
        <dbReference type="SAM" id="MobiDB-lite"/>
    </source>
</evidence>
<evidence type="ECO:0000256" key="2">
    <source>
        <dbReference type="ARBA" id="ARBA00022475"/>
    </source>
</evidence>
<evidence type="ECO:0000313" key="11">
    <source>
        <dbReference type="Proteomes" id="UP000027980"/>
    </source>
</evidence>
<keyword evidence="5 7" id="KW-0472">Membrane</keyword>
<feature type="domain" description="MacB-like periplasmic core" evidence="9">
    <location>
        <begin position="24"/>
        <end position="291"/>
    </location>
</feature>
<protein>
    <submittedName>
        <fullName evidence="10">Macrolide ABC transporter permease</fullName>
    </submittedName>
</protein>
<dbReference type="GO" id="GO:0022857">
    <property type="term" value="F:transmembrane transporter activity"/>
    <property type="evidence" value="ECO:0007669"/>
    <property type="project" value="TreeGrafter"/>
</dbReference>
<keyword evidence="3 7" id="KW-0812">Transmembrane</keyword>
<accession>A0A075LLS1</accession>
<evidence type="ECO:0000313" key="10">
    <source>
        <dbReference type="EMBL" id="AIF67289.1"/>
    </source>
</evidence>
<keyword evidence="4 7" id="KW-1133">Transmembrane helix</keyword>
<evidence type="ECO:0000259" key="9">
    <source>
        <dbReference type="Pfam" id="PF12704"/>
    </source>
</evidence>
<dbReference type="CDD" id="cd13120">
    <property type="entry name" value="BF2867_like_N"/>
    <property type="match status" value="1"/>
</dbReference>
<feature type="region of interest" description="Disordered" evidence="6">
    <location>
        <begin position="123"/>
        <end position="149"/>
    </location>
</feature>
<organism evidence="10 11">
    <name type="scientific">Terribacillus saccharophilus</name>
    <dbReference type="NCBI Taxonomy" id="361277"/>
    <lineage>
        <taxon>Bacteria</taxon>
        <taxon>Bacillati</taxon>
        <taxon>Bacillota</taxon>
        <taxon>Bacilli</taxon>
        <taxon>Bacillales</taxon>
        <taxon>Bacillaceae</taxon>
        <taxon>Terribacillus</taxon>
    </lineage>
</organism>
<dbReference type="Pfam" id="PF02687">
    <property type="entry name" value="FtsX"/>
    <property type="match status" value="1"/>
</dbReference>
<reference evidence="10 11" key="1">
    <citation type="submission" date="2014-07" db="EMBL/GenBank/DDBJ databases">
        <title>Complete genome sequence of a moderately halophilic bacterium Terribacillus aidingensis MP602, isolated from Cryptomeria fortunei in Tianmu mountain in China.</title>
        <authorList>
            <person name="Wang Y."/>
            <person name="Lu P."/>
            <person name="Zhang L."/>
        </authorList>
    </citation>
    <scope>NUCLEOTIDE SEQUENCE [LARGE SCALE GENOMIC DNA]</scope>
    <source>
        <strain evidence="10 11">MP602</strain>
    </source>
</reference>
<dbReference type="InterPro" id="IPR050250">
    <property type="entry name" value="Macrolide_Exporter_MacB"/>
</dbReference>
<gene>
    <name evidence="10" type="ORF">GZ22_11980</name>
</gene>
<dbReference type="GO" id="GO:0005886">
    <property type="term" value="C:plasma membrane"/>
    <property type="evidence" value="ECO:0007669"/>
    <property type="project" value="UniProtKB-SubCell"/>
</dbReference>
<feature type="transmembrane region" description="Helical" evidence="7">
    <location>
        <begin position="325"/>
        <end position="345"/>
    </location>
</feature>
<feature type="region of interest" description="Disordered" evidence="6">
    <location>
        <begin position="406"/>
        <end position="437"/>
    </location>
</feature>
<feature type="compositionally biased region" description="Low complexity" evidence="6">
    <location>
        <begin position="406"/>
        <end position="418"/>
    </location>
</feature>
<name>A0A075LLS1_9BACI</name>
<dbReference type="Pfam" id="PF12704">
    <property type="entry name" value="MacB_PCD"/>
    <property type="match status" value="1"/>
</dbReference>
<feature type="compositionally biased region" description="Gly residues" evidence="6">
    <location>
        <begin position="419"/>
        <end position="434"/>
    </location>
</feature>
<evidence type="ECO:0000256" key="5">
    <source>
        <dbReference type="ARBA" id="ARBA00023136"/>
    </source>
</evidence>
<keyword evidence="2" id="KW-1003">Cell membrane</keyword>
<dbReference type="GeneID" id="34220072"/>
<dbReference type="OrthoDB" id="9812886at2"/>
<feature type="transmembrane region" description="Helical" evidence="7">
    <location>
        <begin position="460"/>
        <end position="483"/>
    </location>
</feature>
<dbReference type="Proteomes" id="UP000027980">
    <property type="component" value="Chromosome"/>
</dbReference>
<evidence type="ECO:0000256" key="4">
    <source>
        <dbReference type="ARBA" id="ARBA00022989"/>
    </source>
</evidence>